<keyword evidence="11" id="KW-0234">DNA repair</keyword>
<dbReference type="Gene3D" id="2.40.50.140">
    <property type="entry name" value="Nucleic acid-binding proteins"/>
    <property type="match status" value="1"/>
</dbReference>
<dbReference type="Gene3D" id="1.10.8.10">
    <property type="entry name" value="DNA helicase RuvA subunit, C-terminal domain"/>
    <property type="match status" value="1"/>
</dbReference>
<dbReference type="InterPro" id="IPR019774">
    <property type="entry name" value="Aromatic-AA_hydroxylase_C"/>
</dbReference>
<dbReference type="InterPro" id="IPR000085">
    <property type="entry name" value="RuvA"/>
</dbReference>
<dbReference type="PROSITE" id="PS50030">
    <property type="entry name" value="UBA"/>
    <property type="match status" value="1"/>
</dbReference>
<dbReference type="Pfam" id="PF00351">
    <property type="entry name" value="Biopterin_H"/>
    <property type="match status" value="1"/>
</dbReference>
<keyword evidence="8 12" id="KW-0408">Iron</keyword>
<evidence type="ECO:0000256" key="5">
    <source>
        <dbReference type="ARBA" id="ARBA00022723"/>
    </source>
</evidence>
<dbReference type="GO" id="GO:0005506">
    <property type="term" value="F:iron ion binding"/>
    <property type="evidence" value="ECO:0007669"/>
    <property type="project" value="InterPro"/>
</dbReference>
<evidence type="ECO:0000256" key="9">
    <source>
        <dbReference type="ARBA" id="ARBA00023033"/>
    </source>
</evidence>
<dbReference type="HAMAP" id="MF_00031">
    <property type="entry name" value="DNA_HJ_migration_RuvA"/>
    <property type="match status" value="1"/>
</dbReference>
<evidence type="ECO:0000256" key="11">
    <source>
        <dbReference type="ARBA" id="ARBA00023204"/>
    </source>
</evidence>
<reference evidence="13" key="1">
    <citation type="submission" date="2020-11" db="EMBL/GenBank/DDBJ databases">
        <authorList>
            <person name="Tran Van P."/>
        </authorList>
    </citation>
    <scope>NUCLEOTIDE SEQUENCE</scope>
</reference>
<dbReference type="SUPFAM" id="SSF46929">
    <property type="entry name" value="DNA helicase RuvA subunit, C-terminal domain"/>
    <property type="match status" value="1"/>
</dbReference>
<dbReference type="EMBL" id="OB673317">
    <property type="protein sequence ID" value="CAD7235541.1"/>
    <property type="molecule type" value="Genomic_DNA"/>
</dbReference>
<dbReference type="Gene3D" id="1.10.800.10">
    <property type="entry name" value="Aromatic amino acid hydroxylase"/>
    <property type="match status" value="1"/>
</dbReference>
<dbReference type="SUPFAM" id="SSF47781">
    <property type="entry name" value="RuvA domain 2-like"/>
    <property type="match status" value="1"/>
</dbReference>
<comment type="cofactor">
    <cofactor evidence="1 12">
        <name>Fe(2+)</name>
        <dbReference type="ChEBI" id="CHEBI:29033"/>
    </cofactor>
</comment>
<gene>
    <name evidence="13" type="ORF">CTOB1V02_LOCUS13356</name>
</gene>
<dbReference type="InterPro" id="IPR015940">
    <property type="entry name" value="UBA"/>
</dbReference>
<evidence type="ECO:0000256" key="3">
    <source>
        <dbReference type="ARBA" id="ARBA00011995"/>
    </source>
</evidence>
<evidence type="ECO:0000256" key="6">
    <source>
        <dbReference type="ARBA" id="ARBA00022763"/>
    </source>
</evidence>
<keyword evidence="6" id="KW-0227">DNA damage</keyword>
<dbReference type="PRINTS" id="PR00372">
    <property type="entry name" value="FYWHYDRXLASE"/>
</dbReference>
<dbReference type="EC" id="1.14.16.1" evidence="3"/>
<dbReference type="AlphaFoldDB" id="A0A7R8WPL0"/>
<dbReference type="GO" id="GO:0009378">
    <property type="term" value="F:four-way junction helicase activity"/>
    <property type="evidence" value="ECO:0007669"/>
    <property type="project" value="InterPro"/>
</dbReference>
<keyword evidence="4" id="KW-0963">Cytoplasm</keyword>
<dbReference type="InterPro" id="IPR010994">
    <property type="entry name" value="RuvA_2-like"/>
</dbReference>
<keyword evidence="5 12" id="KW-0479">Metal-binding</keyword>
<dbReference type="OrthoDB" id="983542at2759"/>
<dbReference type="PANTHER" id="PTHR11473:SF24">
    <property type="entry name" value="PHENYLALANINE-4-HYDROXYLASE"/>
    <property type="match status" value="1"/>
</dbReference>
<evidence type="ECO:0000256" key="10">
    <source>
        <dbReference type="ARBA" id="ARBA00023125"/>
    </source>
</evidence>
<evidence type="ECO:0000256" key="7">
    <source>
        <dbReference type="ARBA" id="ARBA00023002"/>
    </source>
</evidence>
<keyword evidence="10" id="KW-0238">DNA-binding</keyword>
<feature type="binding site" evidence="12">
    <location>
        <position position="115"/>
    </location>
    <ligand>
        <name>Fe cation</name>
        <dbReference type="ChEBI" id="CHEBI:24875"/>
    </ligand>
</feature>
<name>A0A7R8WPL0_9CRUS</name>
<dbReference type="InterPro" id="IPR036951">
    <property type="entry name" value="ArAA_hydroxylase_sf"/>
</dbReference>
<dbReference type="SUPFAM" id="SSF50249">
    <property type="entry name" value="Nucleic acid-binding proteins"/>
    <property type="match status" value="1"/>
</dbReference>
<dbReference type="GO" id="GO:0005524">
    <property type="term" value="F:ATP binding"/>
    <property type="evidence" value="ECO:0007669"/>
    <property type="project" value="InterPro"/>
</dbReference>
<dbReference type="InterPro" id="IPR012340">
    <property type="entry name" value="NA-bd_OB-fold"/>
</dbReference>
<evidence type="ECO:0000256" key="1">
    <source>
        <dbReference type="ARBA" id="ARBA00001954"/>
    </source>
</evidence>
<comment type="similarity">
    <text evidence="2">Belongs to the biopterin-dependent aromatic amino acid hydroxylase family.</text>
</comment>
<dbReference type="GO" id="GO:0006310">
    <property type="term" value="P:DNA recombination"/>
    <property type="evidence" value="ECO:0007669"/>
    <property type="project" value="InterPro"/>
</dbReference>
<dbReference type="NCBIfam" id="NF008877">
    <property type="entry name" value="PRK11913.1-2"/>
    <property type="match status" value="1"/>
</dbReference>
<organism evidence="13">
    <name type="scientific">Cyprideis torosa</name>
    <dbReference type="NCBI Taxonomy" id="163714"/>
    <lineage>
        <taxon>Eukaryota</taxon>
        <taxon>Metazoa</taxon>
        <taxon>Ecdysozoa</taxon>
        <taxon>Arthropoda</taxon>
        <taxon>Crustacea</taxon>
        <taxon>Oligostraca</taxon>
        <taxon>Ostracoda</taxon>
        <taxon>Podocopa</taxon>
        <taxon>Podocopida</taxon>
        <taxon>Cytherocopina</taxon>
        <taxon>Cytheroidea</taxon>
        <taxon>Cytherideidae</taxon>
        <taxon>Cyprideis</taxon>
    </lineage>
</organism>
<evidence type="ECO:0000256" key="4">
    <source>
        <dbReference type="ARBA" id="ARBA00022490"/>
    </source>
</evidence>
<dbReference type="InterPro" id="IPR018301">
    <property type="entry name" value="ArAA_hydroxylase_Fe/CU_BS"/>
</dbReference>
<sequence>MIQEYDKYKEEDHEVWSILYSRIMEILPLYASQAFLDGLKLVGFESDKIPNFDESNNKLSTLTGWKIYAVPGLIDNKPFFEHLSNKEFPATTWLRQKSQLDYLQEPDMFHDVFGHIPLLSNAPFVKYLEELARITLKYIDNDWIIEIVSRLYWYTVEFGLIRENGNLKVYGAGILSSSGETQYSIDSHIPKRHDFNIQKIFDTPYIKDKYQEQYFGQLVEISPTKVILDHSNIGFEVQISLQTYDQIKTLKECKLYTYLHIKKEGQNFSGYELYGFSDIQEKSIFELLISVSGIGSNTARIILSSMTYSDLKNSIVYEDEKSISSVKGIGPKTAKRLILELKDKVMKLDTGDMSEINTSNHNNSHNNLKNEALNALMSLGFNRNTILKALEVIDKKSIEPLSLEDYIKNALKML</sequence>
<feature type="binding site" evidence="12">
    <location>
        <position position="110"/>
    </location>
    <ligand>
        <name>Fe cation</name>
        <dbReference type="ChEBI" id="CHEBI:24875"/>
    </ligand>
</feature>
<dbReference type="GO" id="GO:0006281">
    <property type="term" value="P:DNA repair"/>
    <property type="evidence" value="ECO:0007669"/>
    <property type="project" value="UniProtKB-KW"/>
</dbReference>
<dbReference type="PROSITE" id="PS00367">
    <property type="entry name" value="BH4_AAA_HYDROXYL_1"/>
    <property type="match status" value="1"/>
</dbReference>
<dbReference type="CDD" id="cd14332">
    <property type="entry name" value="UBA_RuvA_C"/>
    <property type="match status" value="1"/>
</dbReference>
<keyword evidence="9" id="KW-0503">Monooxygenase</keyword>
<dbReference type="Gene3D" id="1.10.150.20">
    <property type="entry name" value="5' to 3' exonuclease, C-terminal subdomain"/>
    <property type="match status" value="1"/>
</dbReference>
<accession>A0A7R8WPL0</accession>
<evidence type="ECO:0000256" key="2">
    <source>
        <dbReference type="ARBA" id="ARBA00009712"/>
    </source>
</evidence>
<dbReference type="PANTHER" id="PTHR11473">
    <property type="entry name" value="AROMATIC AMINO ACID HYDROXYLASE"/>
    <property type="match status" value="1"/>
</dbReference>
<dbReference type="Pfam" id="PF14520">
    <property type="entry name" value="HHH_5"/>
    <property type="match status" value="1"/>
</dbReference>
<feature type="binding site" evidence="12">
    <location>
        <position position="157"/>
    </location>
    <ligand>
        <name>Fe cation</name>
        <dbReference type="ChEBI" id="CHEBI:24875"/>
    </ligand>
</feature>
<evidence type="ECO:0000256" key="8">
    <source>
        <dbReference type="ARBA" id="ARBA00023004"/>
    </source>
</evidence>
<dbReference type="GO" id="GO:0003677">
    <property type="term" value="F:DNA binding"/>
    <property type="evidence" value="ECO:0007669"/>
    <property type="project" value="UniProtKB-KW"/>
</dbReference>
<dbReference type="NCBIfam" id="TIGR00084">
    <property type="entry name" value="ruvA"/>
    <property type="match status" value="1"/>
</dbReference>
<evidence type="ECO:0000313" key="13">
    <source>
        <dbReference type="EMBL" id="CAD7235541.1"/>
    </source>
</evidence>
<protein>
    <recommendedName>
        <fullName evidence="3">phenylalanine 4-monooxygenase</fullName>
        <ecNumber evidence="3">1.14.16.1</ecNumber>
    </recommendedName>
</protein>
<dbReference type="SUPFAM" id="SSF56534">
    <property type="entry name" value="Aromatic aminoacid monoxygenases, catalytic and oligomerization domains"/>
    <property type="match status" value="1"/>
</dbReference>
<dbReference type="GO" id="GO:0004505">
    <property type="term" value="F:phenylalanine 4-monooxygenase activity"/>
    <property type="evidence" value="ECO:0007669"/>
    <property type="project" value="UniProtKB-EC"/>
</dbReference>
<dbReference type="InterPro" id="IPR036329">
    <property type="entry name" value="Aro-AA_hydroxylase_C_sf"/>
</dbReference>
<dbReference type="InterPro" id="IPR011114">
    <property type="entry name" value="RuvA_C"/>
</dbReference>
<dbReference type="Pfam" id="PF07499">
    <property type="entry name" value="RuvA_C"/>
    <property type="match status" value="1"/>
</dbReference>
<keyword evidence="7" id="KW-0560">Oxidoreductase</keyword>
<dbReference type="GO" id="GO:0009379">
    <property type="term" value="C:Holliday junction helicase complex"/>
    <property type="evidence" value="ECO:0007669"/>
    <property type="project" value="InterPro"/>
</dbReference>
<dbReference type="InterPro" id="IPR003583">
    <property type="entry name" value="Hlx-hairpin-Hlx_DNA-bd_motif"/>
</dbReference>
<dbReference type="InterPro" id="IPR001273">
    <property type="entry name" value="ArAA_hydroxylase"/>
</dbReference>
<proteinExistence type="inferred from homology"/>
<evidence type="ECO:0000256" key="12">
    <source>
        <dbReference type="PIRSR" id="PIRSR601273-2"/>
    </source>
</evidence>
<dbReference type="InterPro" id="IPR036267">
    <property type="entry name" value="RuvA_C_sf"/>
</dbReference>
<dbReference type="SMART" id="SM00278">
    <property type="entry name" value="HhH1"/>
    <property type="match status" value="2"/>
</dbReference>
<dbReference type="PROSITE" id="PS51410">
    <property type="entry name" value="BH4_AAA_HYDROXYL_2"/>
    <property type="match status" value="1"/>
</dbReference>